<proteinExistence type="predicted"/>
<comment type="caution">
    <text evidence="2">The sequence shown here is derived from an EMBL/GenBank/DDBJ whole genome shotgun (WGS) entry which is preliminary data.</text>
</comment>
<accession>A0ABP0RUT3</accession>
<feature type="compositionally biased region" description="Basic and acidic residues" evidence="1">
    <location>
        <begin position="384"/>
        <end position="399"/>
    </location>
</feature>
<protein>
    <recommendedName>
        <fullName evidence="4">PDZ domain-containing protein</fullName>
    </recommendedName>
</protein>
<organism evidence="2 3">
    <name type="scientific">Durusdinium trenchii</name>
    <dbReference type="NCBI Taxonomy" id="1381693"/>
    <lineage>
        <taxon>Eukaryota</taxon>
        <taxon>Sar</taxon>
        <taxon>Alveolata</taxon>
        <taxon>Dinophyceae</taxon>
        <taxon>Suessiales</taxon>
        <taxon>Symbiodiniaceae</taxon>
        <taxon>Durusdinium</taxon>
    </lineage>
</organism>
<evidence type="ECO:0000313" key="2">
    <source>
        <dbReference type="EMBL" id="CAK9103358.1"/>
    </source>
</evidence>
<name>A0ABP0RUT3_9DINO</name>
<feature type="region of interest" description="Disordered" evidence="1">
    <location>
        <begin position="380"/>
        <end position="405"/>
    </location>
</feature>
<sequence>MPSICACGQDSSIAAAPPKRPTLTASDEQGEQFWRLLLDDFSSGKSSAIKEAGHIRQKVQQLADAAISLCTSLGAYVPQQHMISKLARIGTSGKNPSNAERDLHGVLDKLCHLKPEVERIRVRMWDHKNACINTTELPIVMPDKMAMALWELGPRVFEFIFFGTMTRGQVKEYWDHVANSGAEWFREHPMFTFPRRDCLIPLSTYGDEVALAALLVAALRSLSFVPGAQSNLARPSLRGGAPMGSASKLEGAELGAGGWGLATSGMLALGAASVALLRRHGSPSSVALRATRVEWFRKVKRISGDRAIFDVTVKKPMGLVLEYLPDKKGGFRGVGISEVVQDGNAYELNKKVCVTEEEDGMWILEGDRVIGVNGTETVDSSIDDIARSDEPGRRRERTAEPGGGT</sequence>
<evidence type="ECO:0000256" key="1">
    <source>
        <dbReference type="SAM" id="MobiDB-lite"/>
    </source>
</evidence>
<keyword evidence="3" id="KW-1185">Reference proteome</keyword>
<reference evidence="2 3" key="1">
    <citation type="submission" date="2024-02" db="EMBL/GenBank/DDBJ databases">
        <authorList>
            <person name="Chen Y."/>
            <person name="Shah S."/>
            <person name="Dougan E. K."/>
            <person name="Thang M."/>
            <person name="Chan C."/>
        </authorList>
    </citation>
    <scope>NUCLEOTIDE SEQUENCE [LARGE SCALE GENOMIC DNA]</scope>
</reference>
<dbReference type="Proteomes" id="UP001642484">
    <property type="component" value="Unassembled WGS sequence"/>
</dbReference>
<evidence type="ECO:0008006" key="4">
    <source>
        <dbReference type="Google" id="ProtNLM"/>
    </source>
</evidence>
<gene>
    <name evidence="2" type="ORF">CCMP2556_LOCUS48543</name>
</gene>
<dbReference type="EMBL" id="CAXAMN010026473">
    <property type="protein sequence ID" value="CAK9103358.1"/>
    <property type="molecule type" value="Genomic_DNA"/>
</dbReference>
<evidence type="ECO:0000313" key="3">
    <source>
        <dbReference type="Proteomes" id="UP001642484"/>
    </source>
</evidence>